<dbReference type="Gene3D" id="3.40.50.2300">
    <property type="match status" value="1"/>
</dbReference>
<dbReference type="SMART" id="SM00448">
    <property type="entry name" value="REC"/>
    <property type="match status" value="1"/>
</dbReference>
<proteinExistence type="predicted"/>
<evidence type="ECO:0000256" key="3">
    <source>
        <dbReference type="PROSITE-ProRule" id="PRU00169"/>
    </source>
</evidence>
<keyword evidence="1 3" id="KW-0597">Phosphoprotein</keyword>
<dbReference type="InterPro" id="IPR016032">
    <property type="entry name" value="Sig_transdc_resp-reg_C-effctor"/>
</dbReference>
<dbReference type="Pfam" id="PF00072">
    <property type="entry name" value="Response_reg"/>
    <property type="match status" value="1"/>
</dbReference>
<evidence type="ECO:0000256" key="2">
    <source>
        <dbReference type="ARBA" id="ARBA00023125"/>
    </source>
</evidence>
<dbReference type="InterPro" id="IPR001789">
    <property type="entry name" value="Sig_transdc_resp-reg_receiver"/>
</dbReference>
<protein>
    <submittedName>
        <fullName evidence="6">Response regulator transcription factor</fullName>
    </submittedName>
</protein>
<dbReference type="InterPro" id="IPR000792">
    <property type="entry name" value="Tscrpt_reg_LuxR_C"/>
</dbReference>
<dbReference type="EMBL" id="BAAAZI010000006">
    <property type="protein sequence ID" value="GAA4136160.1"/>
    <property type="molecule type" value="Genomic_DNA"/>
</dbReference>
<evidence type="ECO:0000313" key="7">
    <source>
        <dbReference type="Proteomes" id="UP001500101"/>
    </source>
</evidence>
<feature type="modified residue" description="4-aspartylphosphate" evidence="3">
    <location>
        <position position="54"/>
    </location>
</feature>
<dbReference type="SUPFAM" id="SSF52172">
    <property type="entry name" value="CheY-like"/>
    <property type="match status" value="1"/>
</dbReference>
<evidence type="ECO:0000259" key="5">
    <source>
        <dbReference type="PROSITE" id="PS50110"/>
    </source>
</evidence>
<feature type="domain" description="HTH luxR-type" evidence="4">
    <location>
        <begin position="143"/>
        <end position="208"/>
    </location>
</feature>
<dbReference type="InterPro" id="IPR039420">
    <property type="entry name" value="WalR-like"/>
</dbReference>
<keyword evidence="7" id="KW-1185">Reference proteome</keyword>
<comment type="caution">
    <text evidence="6">The sequence shown here is derived from an EMBL/GenBank/DDBJ whole genome shotgun (WGS) entry which is preliminary data.</text>
</comment>
<dbReference type="InterPro" id="IPR058245">
    <property type="entry name" value="NreC/VraR/RcsB-like_REC"/>
</dbReference>
<dbReference type="CDD" id="cd17535">
    <property type="entry name" value="REC_NarL-like"/>
    <property type="match status" value="1"/>
</dbReference>
<evidence type="ECO:0000313" key="6">
    <source>
        <dbReference type="EMBL" id="GAA4136160.1"/>
    </source>
</evidence>
<reference evidence="7" key="1">
    <citation type="journal article" date="2019" name="Int. J. Syst. Evol. Microbiol.">
        <title>The Global Catalogue of Microorganisms (GCM) 10K type strain sequencing project: providing services to taxonomists for standard genome sequencing and annotation.</title>
        <authorList>
            <consortium name="The Broad Institute Genomics Platform"/>
            <consortium name="The Broad Institute Genome Sequencing Center for Infectious Disease"/>
            <person name="Wu L."/>
            <person name="Ma J."/>
        </authorList>
    </citation>
    <scope>NUCLEOTIDE SEQUENCE [LARGE SCALE GENOMIC DNA]</scope>
    <source>
        <strain evidence="7">JCM 16704</strain>
    </source>
</reference>
<dbReference type="Proteomes" id="UP001500101">
    <property type="component" value="Unassembled WGS sequence"/>
</dbReference>
<dbReference type="CDD" id="cd06170">
    <property type="entry name" value="LuxR_C_like"/>
    <property type="match status" value="1"/>
</dbReference>
<name>A0ABP7YH22_9SPHI</name>
<keyword evidence="2" id="KW-0238">DNA-binding</keyword>
<dbReference type="PROSITE" id="PS50110">
    <property type="entry name" value="RESPONSE_REGULATORY"/>
    <property type="match status" value="1"/>
</dbReference>
<dbReference type="Pfam" id="PF00196">
    <property type="entry name" value="GerE"/>
    <property type="match status" value="1"/>
</dbReference>
<dbReference type="PROSITE" id="PS50043">
    <property type="entry name" value="HTH_LUXR_2"/>
    <property type="match status" value="1"/>
</dbReference>
<dbReference type="SUPFAM" id="SSF46894">
    <property type="entry name" value="C-terminal effector domain of the bipartite response regulators"/>
    <property type="match status" value="1"/>
</dbReference>
<feature type="domain" description="Response regulatory" evidence="5">
    <location>
        <begin position="3"/>
        <end position="119"/>
    </location>
</feature>
<gene>
    <name evidence="6" type="ORF">GCM10022216_10750</name>
</gene>
<accession>A0ABP7YH22</accession>
<evidence type="ECO:0000256" key="1">
    <source>
        <dbReference type="ARBA" id="ARBA00022553"/>
    </source>
</evidence>
<dbReference type="PANTHER" id="PTHR43214">
    <property type="entry name" value="TWO-COMPONENT RESPONSE REGULATOR"/>
    <property type="match status" value="1"/>
</dbReference>
<dbReference type="RefSeq" id="WP_344673590.1">
    <property type="nucleotide sequence ID" value="NZ_BAAAZI010000006.1"/>
</dbReference>
<dbReference type="InterPro" id="IPR011006">
    <property type="entry name" value="CheY-like_superfamily"/>
</dbReference>
<dbReference type="SMART" id="SM00421">
    <property type="entry name" value="HTH_LUXR"/>
    <property type="match status" value="1"/>
</dbReference>
<dbReference type="PRINTS" id="PR00038">
    <property type="entry name" value="HTHLUXR"/>
</dbReference>
<organism evidence="6 7">
    <name type="scientific">Sphingobacterium kyonggiense</name>
    <dbReference type="NCBI Taxonomy" id="714075"/>
    <lineage>
        <taxon>Bacteria</taxon>
        <taxon>Pseudomonadati</taxon>
        <taxon>Bacteroidota</taxon>
        <taxon>Sphingobacteriia</taxon>
        <taxon>Sphingobacteriales</taxon>
        <taxon>Sphingobacteriaceae</taxon>
        <taxon>Sphingobacterium</taxon>
    </lineage>
</organism>
<sequence>MISVAIVEDEKFYNNTLKRLLDIHKEFVCIAQLYTGSDALVQLPSLRPDVVLMDLHLQDHSGSAIIKQLKDQLPETSFVVITSFEDDEKVYESFRAGAVGYLIKGESMENIVKAIHDAFNGGVPMSNAIAQKVVRFFRDQETKPNKPMGLSKTEQQVLELLAKGQQYKEIAYSKNVSVETVKKHISNIYRKLGVGNKVEAINFLRQNS</sequence>
<evidence type="ECO:0000259" key="4">
    <source>
        <dbReference type="PROSITE" id="PS50043"/>
    </source>
</evidence>